<evidence type="ECO:0000256" key="2">
    <source>
        <dbReference type="ARBA" id="ARBA00023015"/>
    </source>
</evidence>
<keyword evidence="7" id="KW-1185">Reference proteome</keyword>
<dbReference type="InterPro" id="IPR028082">
    <property type="entry name" value="Peripla_BP_I"/>
</dbReference>
<evidence type="ECO:0000256" key="3">
    <source>
        <dbReference type="ARBA" id="ARBA00023125"/>
    </source>
</evidence>
<dbReference type="InterPro" id="IPR046335">
    <property type="entry name" value="LacI/GalR-like_sensor"/>
</dbReference>
<dbReference type="RefSeq" id="WP_309794737.1">
    <property type="nucleotide sequence ID" value="NZ_JAVDPW010000004.1"/>
</dbReference>
<evidence type="ECO:0000313" key="7">
    <source>
        <dbReference type="Proteomes" id="UP001262410"/>
    </source>
</evidence>
<proteinExistence type="predicted"/>
<evidence type="ECO:0000259" key="5">
    <source>
        <dbReference type="PROSITE" id="PS50932"/>
    </source>
</evidence>
<name>A0ABU1JNS0_9PROT</name>
<organism evidence="6 7">
    <name type="scientific">Inquilinus ginsengisoli</name>
    <dbReference type="NCBI Taxonomy" id="363840"/>
    <lineage>
        <taxon>Bacteria</taxon>
        <taxon>Pseudomonadati</taxon>
        <taxon>Pseudomonadota</taxon>
        <taxon>Alphaproteobacteria</taxon>
        <taxon>Rhodospirillales</taxon>
        <taxon>Rhodospirillaceae</taxon>
        <taxon>Inquilinus</taxon>
    </lineage>
</organism>
<dbReference type="SUPFAM" id="SSF47413">
    <property type="entry name" value="lambda repressor-like DNA-binding domains"/>
    <property type="match status" value="1"/>
</dbReference>
<accession>A0ABU1JNS0</accession>
<dbReference type="SMART" id="SM00354">
    <property type="entry name" value="HTH_LACI"/>
    <property type="match status" value="1"/>
</dbReference>
<dbReference type="PANTHER" id="PTHR30146">
    <property type="entry name" value="LACI-RELATED TRANSCRIPTIONAL REPRESSOR"/>
    <property type="match status" value="1"/>
</dbReference>
<dbReference type="Gene3D" id="3.40.50.2300">
    <property type="match status" value="2"/>
</dbReference>
<keyword evidence="2" id="KW-0805">Transcription regulation</keyword>
<feature type="domain" description="HTH lacI-type" evidence="5">
    <location>
        <begin position="14"/>
        <end position="68"/>
    </location>
</feature>
<reference evidence="6 7" key="1">
    <citation type="submission" date="2023-07" db="EMBL/GenBank/DDBJ databases">
        <title>Sorghum-associated microbial communities from plants grown in Nebraska, USA.</title>
        <authorList>
            <person name="Schachtman D."/>
        </authorList>
    </citation>
    <scope>NUCLEOTIDE SEQUENCE [LARGE SCALE GENOMIC DNA]</scope>
    <source>
        <strain evidence="6 7">584</strain>
    </source>
</reference>
<dbReference type="Pfam" id="PF00356">
    <property type="entry name" value="LacI"/>
    <property type="match status" value="1"/>
</dbReference>
<protein>
    <submittedName>
        <fullName evidence="6">LacI family repressor for deo operon, udp, cdd, tsx, nupC, and nupG</fullName>
    </submittedName>
</protein>
<evidence type="ECO:0000256" key="1">
    <source>
        <dbReference type="ARBA" id="ARBA00022491"/>
    </source>
</evidence>
<dbReference type="Pfam" id="PF13377">
    <property type="entry name" value="Peripla_BP_3"/>
    <property type="match status" value="1"/>
</dbReference>
<dbReference type="SUPFAM" id="SSF53822">
    <property type="entry name" value="Periplasmic binding protein-like I"/>
    <property type="match status" value="1"/>
</dbReference>
<dbReference type="PROSITE" id="PS00356">
    <property type="entry name" value="HTH_LACI_1"/>
    <property type="match status" value="1"/>
</dbReference>
<dbReference type="PANTHER" id="PTHR30146:SF148">
    <property type="entry name" value="HTH-TYPE TRANSCRIPTIONAL REPRESSOR PURR-RELATED"/>
    <property type="match status" value="1"/>
</dbReference>
<dbReference type="CDD" id="cd06284">
    <property type="entry name" value="PBP1_LacI-like"/>
    <property type="match status" value="1"/>
</dbReference>
<dbReference type="InterPro" id="IPR000843">
    <property type="entry name" value="HTH_LacI"/>
</dbReference>
<dbReference type="InterPro" id="IPR010982">
    <property type="entry name" value="Lambda_DNA-bd_dom_sf"/>
</dbReference>
<keyword evidence="4" id="KW-0804">Transcription</keyword>
<sequence length="344" mass="36082">MSRARSLAPEAGRPRMTDIARIAGVSVATVSRALAGSPRVTEETRERVAAAVRDTGYVVNRMARSLRLQEARQILVLVPNIANPFHAAVLLGAEEAAVAAGFHVLIGNTAGDPARAEDHARQLLTGAVDGMLILGGALPETLKAPALRRRLVAVIERIVTSGVPVVEIDNQAGGREATRHLIGLGHRRIGHIGGSLPTTATPKRFQGYADALAEAGLALEPELVRYGTFSIPTGTEQMAALLALPQPPTAVFCGSDEIAIGAIRAIKQAGLQVPDDISIVGFDNIYFAAAYDPPLTTIDQPARQLGHAAMRLLADRLAGLDGPKRGVTVPYSLIIRGSTAAPKG</sequence>
<dbReference type="CDD" id="cd01392">
    <property type="entry name" value="HTH_LacI"/>
    <property type="match status" value="1"/>
</dbReference>
<gene>
    <name evidence="6" type="ORF">E9232_002787</name>
</gene>
<comment type="caution">
    <text evidence="6">The sequence shown here is derived from an EMBL/GenBank/DDBJ whole genome shotgun (WGS) entry which is preliminary data.</text>
</comment>
<keyword evidence="1" id="KW-0678">Repressor</keyword>
<dbReference type="Proteomes" id="UP001262410">
    <property type="component" value="Unassembled WGS sequence"/>
</dbReference>
<evidence type="ECO:0000313" key="6">
    <source>
        <dbReference type="EMBL" id="MDR6290266.1"/>
    </source>
</evidence>
<evidence type="ECO:0000256" key="4">
    <source>
        <dbReference type="ARBA" id="ARBA00023163"/>
    </source>
</evidence>
<dbReference type="PROSITE" id="PS50932">
    <property type="entry name" value="HTH_LACI_2"/>
    <property type="match status" value="1"/>
</dbReference>
<dbReference type="EMBL" id="JAVDPW010000004">
    <property type="protein sequence ID" value="MDR6290266.1"/>
    <property type="molecule type" value="Genomic_DNA"/>
</dbReference>
<keyword evidence="3" id="KW-0238">DNA-binding</keyword>
<dbReference type="Gene3D" id="1.10.260.40">
    <property type="entry name" value="lambda repressor-like DNA-binding domains"/>
    <property type="match status" value="1"/>
</dbReference>